<sequence length="106" mass="11951">MDTRQVKITYHKEDGAWWAESEDMPGFSAAGDTFAETRKLAREDIPFYFDDGKPTRVREFLDSGAEVVPDNSMIILPSPYFADNDFTARENIGTTANQGILERQVA</sequence>
<dbReference type="Proteomes" id="UP000216871">
    <property type="component" value="Unassembled WGS sequence"/>
</dbReference>
<keyword evidence="2" id="KW-1185">Reference proteome</keyword>
<dbReference type="InterPro" id="IPR035069">
    <property type="entry name" value="TTHA1013/TTHA0281-like"/>
</dbReference>
<dbReference type="AlphaFoldDB" id="A0A261FH05"/>
<accession>A0A261FH05</accession>
<evidence type="ECO:0008006" key="3">
    <source>
        <dbReference type="Google" id="ProtNLM"/>
    </source>
</evidence>
<dbReference type="RefSeq" id="WP_094668102.1">
    <property type="nucleotide sequence ID" value="NZ_MWWW01000022.1"/>
</dbReference>
<comment type="caution">
    <text evidence="1">The sequence shown here is derived from an EMBL/GenBank/DDBJ whole genome shotgun (WGS) entry which is preliminary data.</text>
</comment>
<evidence type="ECO:0000313" key="1">
    <source>
        <dbReference type="EMBL" id="OZG58156.1"/>
    </source>
</evidence>
<name>A0A261FH05_9BIFI</name>
<reference evidence="1 2" key="1">
    <citation type="journal article" date="2017" name="BMC Genomics">
        <title>Comparative genomic and phylogenomic analyses of the Bifidobacteriaceae family.</title>
        <authorList>
            <person name="Lugli G.A."/>
            <person name="Milani C."/>
            <person name="Turroni F."/>
            <person name="Duranti S."/>
            <person name="Mancabelli L."/>
            <person name="Mangifesta M."/>
            <person name="Ferrario C."/>
            <person name="Modesto M."/>
            <person name="Mattarelli P."/>
            <person name="Jiri K."/>
            <person name="van Sinderen D."/>
            <person name="Ventura M."/>
        </authorList>
    </citation>
    <scope>NUCLEOTIDE SEQUENCE [LARGE SCALE GENOMIC DNA]</scope>
    <source>
        <strain evidence="1 2">DSM 100196</strain>
    </source>
</reference>
<proteinExistence type="predicted"/>
<protein>
    <recommendedName>
        <fullName evidence="3">DUF1902 domain-containing protein</fullName>
    </recommendedName>
</protein>
<gene>
    <name evidence="1" type="ORF">BMYO_1679</name>
</gene>
<dbReference type="EMBL" id="MWWW01000022">
    <property type="protein sequence ID" value="OZG58156.1"/>
    <property type="molecule type" value="Genomic_DNA"/>
</dbReference>
<evidence type="ECO:0000313" key="2">
    <source>
        <dbReference type="Proteomes" id="UP000216871"/>
    </source>
</evidence>
<dbReference type="OrthoDB" id="7068289at2"/>
<dbReference type="SUPFAM" id="SSF143100">
    <property type="entry name" value="TTHA1013/TTHA0281-like"/>
    <property type="match status" value="1"/>
</dbReference>
<organism evidence="1 2">
    <name type="scientific">Bifidobacterium myosotis</name>
    <dbReference type="NCBI Taxonomy" id="1630166"/>
    <lineage>
        <taxon>Bacteria</taxon>
        <taxon>Bacillati</taxon>
        <taxon>Actinomycetota</taxon>
        <taxon>Actinomycetes</taxon>
        <taxon>Bifidobacteriales</taxon>
        <taxon>Bifidobacteriaceae</taxon>
        <taxon>Bifidobacterium</taxon>
    </lineage>
</organism>